<dbReference type="AlphaFoldDB" id="A0A6A4W6U7"/>
<accession>A0A6A4W6U7</accession>
<proteinExistence type="predicted"/>
<dbReference type="Proteomes" id="UP000440578">
    <property type="component" value="Unassembled WGS sequence"/>
</dbReference>
<dbReference type="InterPro" id="IPR043128">
    <property type="entry name" value="Rev_trsase/Diguanyl_cyclase"/>
</dbReference>
<dbReference type="PANTHER" id="PTHR33939:SF1">
    <property type="entry name" value="DUF4371 DOMAIN-CONTAINING PROTEIN"/>
    <property type="match status" value="1"/>
</dbReference>
<dbReference type="Gene3D" id="3.10.10.10">
    <property type="entry name" value="HIV Type 1 Reverse Transcriptase, subunit A, domain 1"/>
    <property type="match status" value="1"/>
</dbReference>
<evidence type="ECO:0000313" key="2">
    <source>
        <dbReference type="Proteomes" id="UP000440578"/>
    </source>
</evidence>
<name>A0A6A4W6U7_AMPAM</name>
<comment type="caution">
    <text evidence="1">The sequence shown here is derived from an EMBL/GenBank/DDBJ whole genome shotgun (WGS) entry which is preliminary data.</text>
</comment>
<dbReference type="PANTHER" id="PTHR33939">
    <property type="entry name" value="PROTEIN CBG22215"/>
    <property type="match status" value="1"/>
</dbReference>
<sequence length="296" mass="33519">MRIMHQMGFRYRAAQRKIYVRKESLEIVCRRIKALQELKAFRQRGHQIVYRNETFTAKNASDDYHGEMNSDLFLRWLMTSLLLSLGEPYVLVLDNAPYHSILTEESRCPTPATKKADLTNWLVQRGIVIPPGATRPELLLLCRANKPSQQARAPARRGIQAYAPEEGELWLVQVECAFAVAGISDDGDKFRLLLSPLKYSMRTAEELFSGIRRKRLAKLDCRSPYLQVELDKTSKNETTVTQHRSDYRMNTLNRLPYGISVCGALSQSVIDQITAATSSDTIRASALDGLDVLVGI</sequence>
<evidence type="ECO:0008006" key="3">
    <source>
        <dbReference type="Google" id="ProtNLM"/>
    </source>
</evidence>
<dbReference type="OrthoDB" id="6373272at2759"/>
<organism evidence="1 2">
    <name type="scientific">Amphibalanus amphitrite</name>
    <name type="common">Striped barnacle</name>
    <name type="synonym">Balanus amphitrite</name>
    <dbReference type="NCBI Taxonomy" id="1232801"/>
    <lineage>
        <taxon>Eukaryota</taxon>
        <taxon>Metazoa</taxon>
        <taxon>Ecdysozoa</taxon>
        <taxon>Arthropoda</taxon>
        <taxon>Crustacea</taxon>
        <taxon>Multicrustacea</taxon>
        <taxon>Cirripedia</taxon>
        <taxon>Thoracica</taxon>
        <taxon>Thoracicalcarea</taxon>
        <taxon>Balanomorpha</taxon>
        <taxon>Balanoidea</taxon>
        <taxon>Balanidae</taxon>
        <taxon>Amphibalaninae</taxon>
        <taxon>Amphibalanus</taxon>
    </lineage>
</organism>
<dbReference type="EMBL" id="VIIS01001085">
    <property type="protein sequence ID" value="KAF0302185.1"/>
    <property type="molecule type" value="Genomic_DNA"/>
</dbReference>
<reference evidence="1 2" key="1">
    <citation type="submission" date="2019-07" db="EMBL/GenBank/DDBJ databases">
        <title>Draft genome assembly of a fouling barnacle, Amphibalanus amphitrite (Darwin, 1854): The first reference genome for Thecostraca.</title>
        <authorList>
            <person name="Kim W."/>
        </authorList>
    </citation>
    <scope>NUCLEOTIDE SEQUENCE [LARGE SCALE GENOMIC DNA]</scope>
    <source>
        <strain evidence="1">SNU_AA5</strain>
        <tissue evidence="1">Soma without cirri and trophi</tissue>
    </source>
</reference>
<evidence type="ECO:0000313" key="1">
    <source>
        <dbReference type="EMBL" id="KAF0302185.1"/>
    </source>
</evidence>
<dbReference type="Gene3D" id="3.30.70.270">
    <property type="match status" value="1"/>
</dbReference>
<gene>
    <name evidence="1" type="ORF">FJT64_025731</name>
</gene>
<keyword evidence="2" id="KW-1185">Reference proteome</keyword>
<protein>
    <recommendedName>
        <fullName evidence="3">Tc1-like transposase DDE domain-containing protein</fullName>
    </recommendedName>
</protein>